<gene>
    <name evidence="1" type="ORF">DFQ59_107147</name>
</gene>
<comment type="caution">
    <text evidence="1">The sequence shown here is derived from an EMBL/GenBank/DDBJ whole genome shotgun (WGS) entry which is preliminary data.</text>
</comment>
<dbReference type="RefSeq" id="WP_114280333.1">
    <property type="nucleotide sequence ID" value="NZ_QPJY01000007.1"/>
</dbReference>
<dbReference type="Proteomes" id="UP000252707">
    <property type="component" value="Unassembled WGS sequence"/>
</dbReference>
<dbReference type="EMBL" id="QPJY01000007">
    <property type="protein sequence ID" value="RCX28400.1"/>
    <property type="molecule type" value="Genomic_DNA"/>
</dbReference>
<sequence length="149" mass="16474">MKRVWVVVASSTVARLFAAESAAGPLEELEEMVHPEGRLHERELVSDLPGRTFDSTGAGRHAKAAGVAPKEQEAVNFAIQVAERLEAGRTEGRFDALVLVAAPRFLGLLRGRLSPPARERVILELDQNLVHLDGREIREHLPERLYPTL</sequence>
<organism evidence="1 2">
    <name type="scientific">Thioalbus denitrificans</name>
    <dbReference type="NCBI Taxonomy" id="547122"/>
    <lineage>
        <taxon>Bacteria</taxon>
        <taxon>Pseudomonadati</taxon>
        <taxon>Pseudomonadota</taxon>
        <taxon>Gammaproteobacteria</taxon>
        <taxon>Chromatiales</taxon>
        <taxon>Ectothiorhodospiraceae</taxon>
        <taxon>Thioalbus</taxon>
    </lineage>
</organism>
<dbReference type="OrthoDB" id="329419at2"/>
<dbReference type="Pfam" id="PF10116">
    <property type="entry name" value="Host_attach"/>
    <property type="match status" value="1"/>
</dbReference>
<accession>A0A369C334</accession>
<evidence type="ECO:0000313" key="2">
    <source>
        <dbReference type="Proteomes" id="UP000252707"/>
    </source>
</evidence>
<reference evidence="1 2" key="1">
    <citation type="submission" date="2018-07" db="EMBL/GenBank/DDBJ databases">
        <title>Genomic Encyclopedia of Type Strains, Phase IV (KMG-IV): sequencing the most valuable type-strain genomes for metagenomic binning, comparative biology and taxonomic classification.</title>
        <authorList>
            <person name="Goeker M."/>
        </authorList>
    </citation>
    <scope>NUCLEOTIDE SEQUENCE [LARGE SCALE GENOMIC DNA]</scope>
    <source>
        <strain evidence="1 2">DSM 26407</strain>
    </source>
</reference>
<proteinExistence type="predicted"/>
<keyword evidence="2" id="KW-1185">Reference proteome</keyword>
<name>A0A369C334_9GAMM</name>
<dbReference type="AlphaFoldDB" id="A0A369C334"/>
<evidence type="ECO:0000313" key="1">
    <source>
        <dbReference type="EMBL" id="RCX28400.1"/>
    </source>
</evidence>
<dbReference type="InterPro" id="IPR019291">
    <property type="entry name" value="Host_attachment_protein"/>
</dbReference>
<protein>
    <submittedName>
        <fullName evidence="1">Protein required for attachment to host cells</fullName>
    </submittedName>
</protein>